<dbReference type="Pfam" id="PF07683">
    <property type="entry name" value="CobW_C"/>
    <property type="match status" value="1"/>
</dbReference>
<keyword evidence="4" id="KW-1185">Reference proteome</keyword>
<dbReference type="EMBL" id="PNRF01000017">
    <property type="protein sequence ID" value="PMR75731.1"/>
    <property type="molecule type" value="Genomic_DNA"/>
</dbReference>
<evidence type="ECO:0000313" key="3">
    <source>
        <dbReference type="EMBL" id="PMR75731.1"/>
    </source>
</evidence>
<accession>A0A2N7U5M5</accession>
<dbReference type="SUPFAM" id="SSF90002">
    <property type="entry name" value="Hypothetical protein YjiA, C-terminal domain"/>
    <property type="match status" value="1"/>
</dbReference>
<dbReference type="InterPro" id="IPR003495">
    <property type="entry name" value="CobW/HypB/UreG_nucleotide-bd"/>
</dbReference>
<dbReference type="InterPro" id="IPR011629">
    <property type="entry name" value="CobW-like_C"/>
</dbReference>
<dbReference type="OrthoDB" id="9808822at2"/>
<dbReference type="InterPro" id="IPR027417">
    <property type="entry name" value="P-loop_NTPase"/>
</dbReference>
<proteinExistence type="predicted"/>
<dbReference type="AlphaFoldDB" id="A0A2N7U5M5"/>
<evidence type="ECO:0000259" key="2">
    <source>
        <dbReference type="SMART" id="SM00833"/>
    </source>
</evidence>
<reference evidence="3 4" key="1">
    <citation type="submission" date="2018-01" db="EMBL/GenBank/DDBJ databases">
        <title>Halomonas endophytica sp. nov., isolated from storage liquid in the stems of Populus euphratica.</title>
        <authorList>
            <person name="Chen C."/>
        </authorList>
    </citation>
    <scope>NUCLEOTIDE SEQUENCE [LARGE SCALE GENOMIC DNA]</scope>
    <source>
        <strain evidence="3 4">MC28</strain>
    </source>
</reference>
<name>A0A2N7U5M5_9GAMM</name>
<dbReference type="SMART" id="SM00833">
    <property type="entry name" value="CobW_C"/>
    <property type="match status" value="1"/>
</dbReference>
<dbReference type="InterPro" id="IPR051316">
    <property type="entry name" value="Zinc-reg_GTPase_activator"/>
</dbReference>
<dbReference type="Proteomes" id="UP000235803">
    <property type="component" value="Unassembled WGS sequence"/>
</dbReference>
<protein>
    <recommendedName>
        <fullName evidence="2">CobW C-terminal domain-containing protein</fullName>
    </recommendedName>
</protein>
<dbReference type="Pfam" id="PF02492">
    <property type="entry name" value="cobW"/>
    <property type="match status" value="1"/>
</dbReference>
<evidence type="ECO:0000313" key="4">
    <source>
        <dbReference type="Proteomes" id="UP000235803"/>
    </source>
</evidence>
<comment type="function">
    <text evidence="1">Zinc chaperone that directly transfers zinc cofactor to target proteins, thereby activating them. Zinc is transferred from the CXCC motif in the GTPase domain to the zinc binding site in target proteins in a process requiring GTP hydrolysis.</text>
</comment>
<evidence type="ECO:0000256" key="1">
    <source>
        <dbReference type="ARBA" id="ARBA00045658"/>
    </source>
</evidence>
<sequence>MSRYSMMTRCRATSPSRRSACMRLCWEGGPPPMPEPAPIDTLLLCGFLGSGKTTRINQLIRAGRLRNALFLINDFGTLNIDAEWIDAREDGVLRLNNGCACCGISGNLSAQLTEIRRWPGPPECLVLEASGVARPRPLMQLFDAARGYRLGRADTLVDLSAIRSLLDDDAVGDIVHDQLRDVGHILVSRYHAMPGGAADAALERIKAINPHARVDWLPPVAPPCRRQVSRRAMPSWPDFARLAKPASSIVSRTVHLDAPVDIERLESLLDAARVLLLRAKGMLRSHDAPADMLAVQWTAGELRLSPLPSARHQALVLIGKGEPGLDALVTCLETAVVNQNREK</sequence>
<dbReference type="SUPFAM" id="SSF52540">
    <property type="entry name" value="P-loop containing nucleoside triphosphate hydrolases"/>
    <property type="match status" value="1"/>
</dbReference>
<dbReference type="Gene3D" id="3.40.50.300">
    <property type="entry name" value="P-loop containing nucleotide triphosphate hydrolases"/>
    <property type="match status" value="1"/>
</dbReference>
<organism evidence="3 4">
    <name type="scientific">Billgrantia endophytica</name>
    <dbReference type="NCBI Taxonomy" id="2033802"/>
    <lineage>
        <taxon>Bacteria</taxon>
        <taxon>Pseudomonadati</taxon>
        <taxon>Pseudomonadota</taxon>
        <taxon>Gammaproteobacteria</taxon>
        <taxon>Oceanospirillales</taxon>
        <taxon>Halomonadaceae</taxon>
        <taxon>Billgrantia</taxon>
    </lineage>
</organism>
<feature type="domain" description="CobW C-terminal" evidence="2">
    <location>
        <begin position="249"/>
        <end position="336"/>
    </location>
</feature>
<dbReference type="GO" id="GO:0005737">
    <property type="term" value="C:cytoplasm"/>
    <property type="evidence" value="ECO:0007669"/>
    <property type="project" value="TreeGrafter"/>
</dbReference>
<dbReference type="PANTHER" id="PTHR13748:SF62">
    <property type="entry name" value="COBW DOMAIN-CONTAINING PROTEIN"/>
    <property type="match status" value="1"/>
</dbReference>
<comment type="caution">
    <text evidence="3">The sequence shown here is derived from an EMBL/GenBank/DDBJ whole genome shotgun (WGS) entry which is preliminary data.</text>
</comment>
<gene>
    <name evidence="3" type="ORF">C1H69_08830</name>
</gene>
<dbReference type="PANTHER" id="PTHR13748">
    <property type="entry name" value="COBW-RELATED"/>
    <property type="match status" value="1"/>
</dbReference>